<evidence type="ECO:0000256" key="6">
    <source>
        <dbReference type="ARBA" id="ARBA00023157"/>
    </source>
</evidence>
<evidence type="ECO:0000259" key="8">
    <source>
        <dbReference type="SMART" id="SM00645"/>
    </source>
</evidence>
<keyword evidence="6" id="KW-1015">Disulfide bond</keyword>
<accession>A0A7E4ZXG4</accession>
<reference evidence="11" key="2">
    <citation type="submission" date="2020-10" db="UniProtKB">
        <authorList>
            <consortium name="WormBaseParasite"/>
        </authorList>
    </citation>
    <scope>IDENTIFICATION</scope>
</reference>
<dbReference type="InterPro" id="IPR013128">
    <property type="entry name" value="Peptidase_C1A"/>
</dbReference>
<dbReference type="CDD" id="cd02248">
    <property type="entry name" value="Peptidase_C1A"/>
    <property type="match status" value="1"/>
</dbReference>
<dbReference type="Gene3D" id="3.90.70.10">
    <property type="entry name" value="Cysteine proteinases"/>
    <property type="match status" value="1"/>
</dbReference>
<proteinExistence type="inferred from homology"/>
<evidence type="ECO:0000256" key="2">
    <source>
        <dbReference type="ARBA" id="ARBA00022670"/>
    </source>
</evidence>
<dbReference type="PANTHER" id="PTHR12411">
    <property type="entry name" value="CYSTEINE PROTEASE FAMILY C1-RELATED"/>
    <property type="match status" value="1"/>
</dbReference>
<dbReference type="Pfam" id="PF00112">
    <property type="entry name" value="Peptidase_C1"/>
    <property type="match status" value="1"/>
</dbReference>
<keyword evidence="5" id="KW-0865">Zymogen</keyword>
<dbReference type="SUPFAM" id="SSF54001">
    <property type="entry name" value="Cysteine proteinases"/>
    <property type="match status" value="1"/>
</dbReference>
<organism evidence="10 11">
    <name type="scientific">Panagrellus redivivus</name>
    <name type="common">Microworm</name>
    <dbReference type="NCBI Taxonomy" id="6233"/>
    <lineage>
        <taxon>Eukaryota</taxon>
        <taxon>Metazoa</taxon>
        <taxon>Ecdysozoa</taxon>
        <taxon>Nematoda</taxon>
        <taxon>Chromadorea</taxon>
        <taxon>Rhabditida</taxon>
        <taxon>Tylenchina</taxon>
        <taxon>Panagrolaimomorpha</taxon>
        <taxon>Panagrolaimoidea</taxon>
        <taxon>Panagrolaimidae</taxon>
        <taxon>Panagrellus</taxon>
    </lineage>
</organism>
<dbReference type="PROSITE" id="PS00139">
    <property type="entry name" value="THIOL_PROTEASE_CYS"/>
    <property type="match status" value="1"/>
</dbReference>
<dbReference type="InterPro" id="IPR025661">
    <property type="entry name" value="Pept_asp_AS"/>
</dbReference>
<dbReference type="PRINTS" id="PR00705">
    <property type="entry name" value="PAPAIN"/>
</dbReference>
<comment type="similarity">
    <text evidence="1">Belongs to the peptidase C1 family.</text>
</comment>
<dbReference type="GO" id="GO:0006508">
    <property type="term" value="P:proteolysis"/>
    <property type="evidence" value="ECO:0007669"/>
    <property type="project" value="UniProtKB-KW"/>
</dbReference>
<evidence type="ECO:0000313" key="10">
    <source>
        <dbReference type="Proteomes" id="UP000492821"/>
    </source>
</evidence>
<reference evidence="10" key="1">
    <citation type="journal article" date="2013" name="Genetics">
        <title>The draft genome and transcriptome of Panagrellus redivivus are shaped by the harsh demands of a free-living lifestyle.</title>
        <authorList>
            <person name="Srinivasan J."/>
            <person name="Dillman A.R."/>
            <person name="Macchietto M.G."/>
            <person name="Heikkinen L."/>
            <person name="Lakso M."/>
            <person name="Fracchia K.M."/>
            <person name="Antoshechkin I."/>
            <person name="Mortazavi A."/>
            <person name="Wong G."/>
            <person name="Sternberg P.W."/>
        </authorList>
    </citation>
    <scope>NUCLEOTIDE SEQUENCE [LARGE SCALE GENOMIC DNA]</scope>
    <source>
        <strain evidence="10">MT8872</strain>
    </source>
</reference>
<dbReference type="InterPro" id="IPR038765">
    <property type="entry name" value="Papain-like_cys_pep_sf"/>
</dbReference>
<keyword evidence="2" id="KW-0645">Protease</keyword>
<protein>
    <submittedName>
        <fullName evidence="11">Pept_C1 domain-containing protein</fullName>
    </submittedName>
</protein>
<dbReference type="InterPro" id="IPR000668">
    <property type="entry name" value="Peptidase_C1A_C"/>
</dbReference>
<evidence type="ECO:0000259" key="9">
    <source>
        <dbReference type="SMART" id="SM00848"/>
    </source>
</evidence>
<evidence type="ECO:0000256" key="5">
    <source>
        <dbReference type="ARBA" id="ARBA00023145"/>
    </source>
</evidence>
<dbReference type="InterPro" id="IPR000169">
    <property type="entry name" value="Pept_cys_AS"/>
</dbReference>
<evidence type="ECO:0000256" key="4">
    <source>
        <dbReference type="ARBA" id="ARBA00022807"/>
    </source>
</evidence>
<feature type="domain" description="Cathepsin propeptide inhibitor" evidence="9">
    <location>
        <begin position="30"/>
        <end position="87"/>
    </location>
</feature>
<sequence>MAKLFIALLALGLVASASAMAMLPDEYVSFLKFMEDFKIEYPDETERAIRFEIFKENLAEIKRLNALHDGKTVFGVTQFSAMTKKEFGEKVLMDDQYKKQDGIKYTKNPITTATPASIDWREKNVVSKIKNQGQCGSCWAFSATAALESQLAIKTGKHLLLSEQELLDCVTYNYGCAGGYLDTAYRYIGYWGQVAVDQYTPYSAEQNNCSVSTGAEKQAIKIQGYYDIIGGEESIATFVAENGPVSFGIMCPEEMMHYQSGVLDVPDCKKTMVGWHALAIVGYTDDYWIVKNSWSDKWGEKGYVRFKRGVNFCLIDSSAGGPIIEA</sequence>
<dbReference type="Proteomes" id="UP000492821">
    <property type="component" value="Unassembled WGS sequence"/>
</dbReference>
<dbReference type="SMART" id="SM00645">
    <property type="entry name" value="Pept_C1"/>
    <property type="match status" value="1"/>
</dbReference>
<feature type="chain" id="PRO_5028998485" evidence="7">
    <location>
        <begin position="20"/>
        <end position="326"/>
    </location>
</feature>
<dbReference type="FunFam" id="3.90.70.10:FF:000103">
    <property type="entry name" value="Hypothetical LOC496748"/>
    <property type="match status" value="1"/>
</dbReference>
<feature type="signal peptide" evidence="7">
    <location>
        <begin position="1"/>
        <end position="19"/>
    </location>
</feature>
<keyword evidence="3" id="KW-0378">Hydrolase</keyword>
<evidence type="ECO:0000256" key="1">
    <source>
        <dbReference type="ARBA" id="ARBA00008455"/>
    </source>
</evidence>
<dbReference type="InterPro" id="IPR013201">
    <property type="entry name" value="Prot_inhib_I29"/>
</dbReference>
<keyword evidence="4" id="KW-0788">Thiol protease</keyword>
<dbReference type="Pfam" id="PF08246">
    <property type="entry name" value="Inhibitor_I29"/>
    <property type="match status" value="1"/>
</dbReference>
<dbReference type="PROSITE" id="PS00640">
    <property type="entry name" value="THIOL_PROTEASE_ASN"/>
    <property type="match status" value="1"/>
</dbReference>
<keyword evidence="10" id="KW-1185">Reference proteome</keyword>
<dbReference type="GO" id="GO:0008234">
    <property type="term" value="F:cysteine-type peptidase activity"/>
    <property type="evidence" value="ECO:0007669"/>
    <property type="project" value="UniProtKB-KW"/>
</dbReference>
<evidence type="ECO:0000256" key="7">
    <source>
        <dbReference type="SAM" id="SignalP"/>
    </source>
</evidence>
<name>A0A7E4ZXG4_PANRE</name>
<keyword evidence="7" id="KW-0732">Signal</keyword>
<evidence type="ECO:0000313" key="11">
    <source>
        <dbReference type="WBParaSite" id="Pan_g2315.t1"/>
    </source>
</evidence>
<dbReference type="InterPro" id="IPR039417">
    <property type="entry name" value="Peptidase_C1A_papain-like"/>
</dbReference>
<dbReference type="SMART" id="SM00848">
    <property type="entry name" value="Inhibitor_I29"/>
    <property type="match status" value="1"/>
</dbReference>
<dbReference type="AlphaFoldDB" id="A0A7E4ZXG4"/>
<evidence type="ECO:0000256" key="3">
    <source>
        <dbReference type="ARBA" id="ARBA00022801"/>
    </source>
</evidence>
<feature type="domain" description="Peptidase C1A papain C-terminal" evidence="8">
    <location>
        <begin position="114"/>
        <end position="323"/>
    </location>
</feature>
<dbReference type="WBParaSite" id="Pan_g2315.t1">
    <property type="protein sequence ID" value="Pan_g2315.t1"/>
    <property type="gene ID" value="Pan_g2315"/>
</dbReference>